<evidence type="ECO:0000313" key="3">
    <source>
        <dbReference type="Proteomes" id="UP001597045"/>
    </source>
</evidence>
<evidence type="ECO:0000256" key="1">
    <source>
        <dbReference type="SAM" id="MobiDB-lite"/>
    </source>
</evidence>
<feature type="region of interest" description="Disordered" evidence="1">
    <location>
        <begin position="210"/>
        <end position="243"/>
    </location>
</feature>
<feature type="non-terminal residue" evidence="2">
    <location>
        <position position="243"/>
    </location>
</feature>
<feature type="non-terminal residue" evidence="2">
    <location>
        <position position="1"/>
    </location>
</feature>
<organism evidence="2 3">
    <name type="scientific">Kibdelosporangium lantanae</name>
    <dbReference type="NCBI Taxonomy" id="1497396"/>
    <lineage>
        <taxon>Bacteria</taxon>
        <taxon>Bacillati</taxon>
        <taxon>Actinomycetota</taxon>
        <taxon>Actinomycetes</taxon>
        <taxon>Pseudonocardiales</taxon>
        <taxon>Pseudonocardiaceae</taxon>
        <taxon>Kibdelosporangium</taxon>
    </lineage>
</organism>
<sequence>GKFSDVDAWQLKQSFPGSGDASPPAMWLDEIIHTGKANGGAITLPSTKFTSYVFANRVDTVNDKYTPLTRRRLVGIENETGGYIGIAYSGDDSSNQYCKAGVRMPASPDQDKLRCYAAWWSPPSSKAPVLDYFHKYLVTDITEEDLTGGGAPVKVHYDYLGDPAWHYDEGQFTKADKKTWGQWRGYEKIRTTTGEDSAPKLVTETTYLRGMDGDHLSDGSLRHPDPVKDSAGGTIVDQDPLQG</sequence>
<dbReference type="EMBL" id="JBHTIS010003110">
    <property type="protein sequence ID" value="MFD1050814.1"/>
    <property type="molecule type" value="Genomic_DNA"/>
</dbReference>
<proteinExistence type="predicted"/>
<evidence type="ECO:0000313" key="2">
    <source>
        <dbReference type="EMBL" id="MFD1050814.1"/>
    </source>
</evidence>
<protein>
    <submittedName>
        <fullName evidence="2">Type IV secretion protein Rhs</fullName>
    </submittedName>
</protein>
<comment type="caution">
    <text evidence="2">The sequence shown here is derived from an EMBL/GenBank/DDBJ whole genome shotgun (WGS) entry which is preliminary data.</text>
</comment>
<feature type="compositionally biased region" description="Basic and acidic residues" evidence="1">
    <location>
        <begin position="211"/>
        <end position="228"/>
    </location>
</feature>
<gene>
    <name evidence="2" type="ORF">ACFQ1S_37415</name>
</gene>
<dbReference type="Proteomes" id="UP001597045">
    <property type="component" value="Unassembled WGS sequence"/>
</dbReference>
<accession>A0ABW3MNF1</accession>
<reference evidence="3" key="1">
    <citation type="journal article" date="2019" name="Int. J. Syst. Evol. Microbiol.">
        <title>The Global Catalogue of Microorganisms (GCM) 10K type strain sequencing project: providing services to taxonomists for standard genome sequencing and annotation.</title>
        <authorList>
            <consortium name="The Broad Institute Genomics Platform"/>
            <consortium name="The Broad Institute Genome Sequencing Center for Infectious Disease"/>
            <person name="Wu L."/>
            <person name="Ma J."/>
        </authorList>
    </citation>
    <scope>NUCLEOTIDE SEQUENCE [LARGE SCALE GENOMIC DNA]</scope>
    <source>
        <strain evidence="3">JCM 31486</strain>
    </source>
</reference>
<keyword evidence="3" id="KW-1185">Reference proteome</keyword>
<name>A0ABW3MNF1_9PSEU</name>